<dbReference type="AlphaFoldDB" id="A0A837G8I8"/>
<organism evidence="1">
    <name type="scientific">Vibrio coralliilyticus</name>
    <dbReference type="NCBI Taxonomy" id="190893"/>
    <lineage>
        <taxon>Bacteria</taxon>
        <taxon>Pseudomonadati</taxon>
        <taxon>Pseudomonadota</taxon>
        <taxon>Gammaproteobacteria</taxon>
        <taxon>Vibrionales</taxon>
        <taxon>Vibrionaceae</taxon>
        <taxon>Vibrio</taxon>
    </lineage>
</organism>
<name>A0A837G8I8_9VIBR</name>
<reference evidence="1" key="1">
    <citation type="journal article" date="2015" name="BMC Genomics">
        <title>Genome mining reveals unlocked bioactive potential of marine Gram-negative bacteria.</title>
        <authorList>
            <person name="Machado H."/>
            <person name="Sonnenschein E.C."/>
            <person name="Melchiorsen J."/>
            <person name="Gram L."/>
        </authorList>
    </citation>
    <scope>NUCLEOTIDE SEQUENCE</scope>
    <source>
        <strain evidence="1">S2052</strain>
    </source>
</reference>
<gene>
    <name evidence="1" type="ORF">TW71_07905</name>
</gene>
<protein>
    <submittedName>
        <fullName evidence="1">Uncharacterized protein</fullName>
    </submittedName>
</protein>
<comment type="caution">
    <text evidence="1">The sequence shown here is derived from an EMBL/GenBank/DDBJ whole genome shotgun (WGS) entry which is preliminary data.</text>
</comment>
<sequence length="314" mass="35078">MRANQRGATALHDWPWGRWMVLFIGMLTSTLSAAACDSEEIRAVRASALAAYQAKAVSDAAHQLSTFYDETCDFYTLAQSSDAVLNEGLWLISDLMLYRRKTNAILACLSLGDEVYRSWMVSEPSRHLPRAERALQTNLAQCRQALETQFVSPPPCPLSDYDTMFALPASWRERNPLFHEVVCVALKENDRNLVGGQRDGPQTHSEGMQSYLQLEVLYVKNVTSAQTTSGDNGEWVNQYGLDVVYFSTAHESLIGGEQCYALNLKVGHETGTLLLEGGAHYCEGGTATFVHRMIATLDYPFRVRVLEQRMHAVK</sequence>
<dbReference type="EMBL" id="JXXR01000008">
    <property type="protein sequence ID" value="KJY74865.1"/>
    <property type="molecule type" value="Genomic_DNA"/>
</dbReference>
<accession>A0A837G8I8</accession>
<proteinExistence type="predicted"/>
<evidence type="ECO:0000313" key="1">
    <source>
        <dbReference type="EMBL" id="KJY74865.1"/>
    </source>
</evidence>